<dbReference type="VEuPathDB" id="VectorBase:BGLAX_028189"/>
<keyword evidence="4 7" id="KW-0328">Glycosyltransferase</keyword>
<dbReference type="InterPro" id="IPR055270">
    <property type="entry name" value="Glyco_tran_10_C"/>
</dbReference>
<dbReference type="AlphaFoldDB" id="A0A2C9JPF5"/>
<keyword evidence="6 7" id="KW-0333">Golgi apparatus</keyword>
<organism evidence="9 10">
    <name type="scientific">Biomphalaria glabrata</name>
    <name type="common">Bloodfluke planorb</name>
    <name type="synonym">Freshwater snail</name>
    <dbReference type="NCBI Taxonomy" id="6526"/>
    <lineage>
        <taxon>Eukaryota</taxon>
        <taxon>Metazoa</taxon>
        <taxon>Spiralia</taxon>
        <taxon>Lophotrochozoa</taxon>
        <taxon>Mollusca</taxon>
        <taxon>Gastropoda</taxon>
        <taxon>Heterobranchia</taxon>
        <taxon>Euthyneura</taxon>
        <taxon>Panpulmonata</taxon>
        <taxon>Hygrophila</taxon>
        <taxon>Lymnaeoidea</taxon>
        <taxon>Planorbidae</taxon>
        <taxon>Biomphalaria</taxon>
    </lineage>
</organism>
<evidence type="ECO:0000256" key="2">
    <source>
        <dbReference type="ARBA" id="ARBA00004922"/>
    </source>
</evidence>
<gene>
    <name evidence="9" type="primary">106062225</name>
</gene>
<evidence type="ECO:0000259" key="8">
    <source>
        <dbReference type="Pfam" id="PF00852"/>
    </source>
</evidence>
<dbReference type="Gene3D" id="3.40.50.11660">
    <property type="entry name" value="Glycosyl transferase family 10, C-terminal domain"/>
    <property type="match status" value="1"/>
</dbReference>
<dbReference type="KEGG" id="bgt:106062225"/>
<dbReference type="PANTHER" id="PTHR48438:SF1">
    <property type="entry name" value="ALPHA-(1,3)-FUCOSYLTRANSFERASE C-RELATED"/>
    <property type="match status" value="1"/>
</dbReference>
<dbReference type="GO" id="GO:0000139">
    <property type="term" value="C:Golgi membrane"/>
    <property type="evidence" value="ECO:0007669"/>
    <property type="project" value="UniProtKB-SubCell"/>
</dbReference>
<sequence length="178" mass="20746">VYSSVSQTFLSAGTVKKSYLGQDLDLYGKCGGKKCRGTYCYDTLSNYKFFFTFENSNCKDYITEKFWSALLRRQVPVVFGGSSSLDYAKIAPPHSYIRVKDFKDVKSLVDYLRYLDQNETAYNEYLDWTVDHDVYSEVPARRKWWCNLCEALHNKSKPAQVYTDISGWMQDDQCPQWS</sequence>
<evidence type="ECO:0000256" key="1">
    <source>
        <dbReference type="ARBA" id="ARBA00004323"/>
    </source>
</evidence>
<dbReference type="GO" id="GO:0008417">
    <property type="term" value="F:fucosyltransferase activity"/>
    <property type="evidence" value="ECO:0007669"/>
    <property type="project" value="InterPro"/>
</dbReference>
<dbReference type="Pfam" id="PF00852">
    <property type="entry name" value="Glyco_transf_10"/>
    <property type="match status" value="1"/>
</dbReference>
<comment type="subcellular location">
    <subcellularLocation>
        <location evidence="1">Golgi apparatus membrane</location>
        <topology evidence="1">Single-pass type II membrane protein</topology>
    </subcellularLocation>
    <subcellularLocation>
        <location evidence="7">Golgi apparatus</location>
        <location evidence="7">Golgi stack membrane</location>
        <topology evidence="7">Single-pass type II membrane protein</topology>
    </subcellularLocation>
</comment>
<comment type="pathway">
    <text evidence="2">Protein modification; protein glycosylation.</text>
</comment>
<dbReference type="InterPro" id="IPR001503">
    <property type="entry name" value="Glyco_trans_10"/>
</dbReference>
<accession>A0A2C9JPF5</accession>
<evidence type="ECO:0000313" key="9">
    <source>
        <dbReference type="EnsemblMetazoa" id="BGLB005766-PB"/>
    </source>
</evidence>
<dbReference type="UniPathway" id="UPA00378"/>
<dbReference type="Proteomes" id="UP000076420">
    <property type="component" value="Unassembled WGS sequence"/>
</dbReference>
<dbReference type="EnsemblMetazoa" id="BGLB005766-RB">
    <property type="protein sequence ID" value="BGLB005766-PB"/>
    <property type="gene ID" value="BGLB005766"/>
</dbReference>
<evidence type="ECO:0000256" key="4">
    <source>
        <dbReference type="ARBA" id="ARBA00022676"/>
    </source>
</evidence>
<keyword evidence="7" id="KW-0812">Transmembrane</keyword>
<dbReference type="PANTHER" id="PTHR48438">
    <property type="entry name" value="ALPHA-(1,3)-FUCOSYLTRANSFERASE C-RELATED"/>
    <property type="match status" value="1"/>
</dbReference>
<keyword evidence="7" id="KW-0472">Membrane</keyword>
<dbReference type="VEuPathDB" id="VectorBase:BGLB005766"/>
<feature type="domain" description="Fucosyltransferase C-terminal" evidence="8">
    <location>
        <begin position="23"/>
        <end position="168"/>
    </location>
</feature>
<dbReference type="SUPFAM" id="SSF53756">
    <property type="entry name" value="UDP-Glycosyltransferase/glycogen phosphorylase"/>
    <property type="match status" value="1"/>
</dbReference>
<reference evidence="9" key="1">
    <citation type="submission" date="2020-05" db="UniProtKB">
        <authorList>
            <consortium name="EnsemblMetazoa"/>
        </authorList>
    </citation>
    <scope>IDENTIFICATION</scope>
    <source>
        <strain evidence="9">BB02</strain>
    </source>
</reference>
<dbReference type="STRING" id="6526.A0A2C9JPF5"/>
<evidence type="ECO:0000256" key="6">
    <source>
        <dbReference type="ARBA" id="ARBA00023034"/>
    </source>
</evidence>
<evidence type="ECO:0000256" key="5">
    <source>
        <dbReference type="ARBA" id="ARBA00022679"/>
    </source>
</evidence>
<evidence type="ECO:0000256" key="7">
    <source>
        <dbReference type="RuleBase" id="RU003832"/>
    </source>
</evidence>
<evidence type="ECO:0000256" key="3">
    <source>
        <dbReference type="ARBA" id="ARBA00008919"/>
    </source>
</evidence>
<name>A0A2C9JPF5_BIOGL</name>
<dbReference type="EC" id="2.4.1.-" evidence="7"/>
<keyword evidence="5 7" id="KW-0808">Transferase</keyword>
<proteinExistence type="inferred from homology"/>
<dbReference type="InterPro" id="IPR038577">
    <property type="entry name" value="GT10-like_C_sf"/>
</dbReference>
<dbReference type="GO" id="GO:0032580">
    <property type="term" value="C:Golgi cisterna membrane"/>
    <property type="evidence" value="ECO:0007669"/>
    <property type="project" value="UniProtKB-SubCell"/>
</dbReference>
<comment type="similarity">
    <text evidence="3 7">Belongs to the glycosyltransferase 10 family.</text>
</comment>
<protein>
    <recommendedName>
        <fullName evidence="7">Fucosyltransferase</fullName>
        <ecNumber evidence="7">2.4.1.-</ecNumber>
    </recommendedName>
</protein>
<evidence type="ECO:0000313" key="10">
    <source>
        <dbReference type="Proteomes" id="UP000076420"/>
    </source>
</evidence>